<reference evidence="2 3" key="1">
    <citation type="submission" date="2015-08" db="EMBL/GenBank/DDBJ databases">
        <title>Next Generation Sequencing and Analysis of the Genome of Puccinia sorghi L Schw, the Causal Agent of Maize Common Rust.</title>
        <authorList>
            <person name="Rochi L."/>
            <person name="Burguener G."/>
            <person name="Darino M."/>
            <person name="Turjanski A."/>
            <person name="Kreff E."/>
            <person name="Dieguez M.J."/>
            <person name="Sacco F."/>
        </authorList>
    </citation>
    <scope>NUCLEOTIDE SEQUENCE [LARGE SCALE GENOMIC DNA]</scope>
    <source>
        <strain evidence="2 3">RO10H11247</strain>
    </source>
</reference>
<comment type="caution">
    <text evidence="2">The sequence shown here is derived from an EMBL/GenBank/DDBJ whole genome shotgun (WGS) entry which is preliminary data.</text>
</comment>
<keyword evidence="3" id="KW-1185">Reference proteome</keyword>
<feature type="transmembrane region" description="Helical" evidence="1">
    <location>
        <begin position="6"/>
        <end position="28"/>
    </location>
</feature>
<dbReference type="OrthoDB" id="2505950at2759"/>
<dbReference type="Proteomes" id="UP000037035">
    <property type="component" value="Unassembled WGS sequence"/>
</dbReference>
<protein>
    <submittedName>
        <fullName evidence="2">Uncharacterized protein</fullName>
    </submittedName>
</protein>
<dbReference type="AlphaFoldDB" id="A0A0L6UTI6"/>
<dbReference type="EMBL" id="LAVV01009118">
    <property type="protein sequence ID" value="KNZ51190.1"/>
    <property type="molecule type" value="Genomic_DNA"/>
</dbReference>
<keyword evidence="1" id="KW-0812">Transmembrane</keyword>
<evidence type="ECO:0000313" key="2">
    <source>
        <dbReference type="EMBL" id="KNZ51190.1"/>
    </source>
</evidence>
<organism evidence="2 3">
    <name type="scientific">Puccinia sorghi</name>
    <dbReference type="NCBI Taxonomy" id="27349"/>
    <lineage>
        <taxon>Eukaryota</taxon>
        <taxon>Fungi</taxon>
        <taxon>Dikarya</taxon>
        <taxon>Basidiomycota</taxon>
        <taxon>Pucciniomycotina</taxon>
        <taxon>Pucciniomycetes</taxon>
        <taxon>Pucciniales</taxon>
        <taxon>Pucciniaceae</taxon>
        <taxon>Puccinia</taxon>
    </lineage>
</organism>
<accession>A0A0L6UTI6</accession>
<keyword evidence="1" id="KW-1133">Transmembrane helix</keyword>
<evidence type="ECO:0000256" key="1">
    <source>
        <dbReference type="SAM" id="Phobius"/>
    </source>
</evidence>
<sequence>MAVRATDIIAAAVVTLLFFGVIFFFWAGHQKIGEKFGKETDKLKSRGFELTSEGVKIRTNIDLSQEELVQRASHTAQVVKGKLDTQPDLVSFGRKRFT</sequence>
<dbReference type="VEuPathDB" id="FungiDB:VP01_4054g1"/>
<keyword evidence="1" id="KW-0472">Membrane</keyword>
<gene>
    <name evidence="2" type="ORF">VP01_4054g1</name>
</gene>
<proteinExistence type="predicted"/>
<name>A0A0L6UTI6_9BASI</name>
<evidence type="ECO:0000313" key="3">
    <source>
        <dbReference type="Proteomes" id="UP000037035"/>
    </source>
</evidence>